<comment type="caution">
    <text evidence="2">The sequence shown here is derived from an EMBL/GenBank/DDBJ whole genome shotgun (WGS) entry which is preliminary data.</text>
</comment>
<dbReference type="EMBL" id="JBDLBR010000002">
    <property type="protein sequence ID" value="MEN7536925.1"/>
    <property type="molecule type" value="Genomic_DNA"/>
</dbReference>
<reference evidence="2 3" key="1">
    <citation type="submission" date="2024-05" db="EMBL/GenBank/DDBJ databases">
        <authorList>
            <person name="Park S."/>
        </authorList>
    </citation>
    <scope>NUCLEOTIDE SEQUENCE [LARGE SCALE GENOMIC DNA]</scope>
    <source>
        <strain evidence="2 3">DGU5</strain>
    </source>
</reference>
<feature type="transmembrane region" description="Helical" evidence="1">
    <location>
        <begin position="45"/>
        <end position="64"/>
    </location>
</feature>
<dbReference type="RefSeq" id="WP_346784373.1">
    <property type="nucleotide sequence ID" value="NZ_JBDLBR010000002.1"/>
</dbReference>
<feature type="transmembrane region" description="Helical" evidence="1">
    <location>
        <begin position="76"/>
        <end position="94"/>
    </location>
</feature>
<keyword evidence="1" id="KW-0812">Transmembrane</keyword>
<sequence length="202" mass="22691">MTPEEAARQSWQAIGGETTMPSIEDLRAKSDAFERKIRRRNACEYIAGLIVLLWFGWIALFGPFPWTPTVIPPNLIRLGAGLLMVGTVVALWQLHRRTNPLASPADSGLSSVLDHQRRQLVRQRDALRDIFFWYLLPFAPGLTVMMLAPLALSPEIGSSEWFGVLAKVSIVPLAFIGWWLLSRMGARKLQKQIDAIDALRSE</sequence>
<accession>A0ABV0CVN6</accession>
<proteinExistence type="predicted"/>
<keyword evidence="1" id="KW-0472">Membrane</keyword>
<evidence type="ECO:0000256" key="1">
    <source>
        <dbReference type="SAM" id="Phobius"/>
    </source>
</evidence>
<name>A0ABV0CVN6_9SPHN</name>
<organism evidence="2 3">
    <name type="scientific">Aurantiacibacter flavus</name>
    <dbReference type="NCBI Taxonomy" id="3145232"/>
    <lineage>
        <taxon>Bacteria</taxon>
        <taxon>Pseudomonadati</taxon>
        <taxon>Pseudomonadota</taxon>
        <taxon>Alphaproteobacteria</taxon>
        <taxon>Sphingomonadales</taxon>
        <taxon>Erythrobacteraceae</taxon>
        <taxon>Aurantiacibacter</taxon>
    </lineage>
</organism>
<keyword evidence="3" id="KW-1185">Reference proteome</keyword>
<dbReference type="Proteomes" id="UP001484535">
    <property type="component" value="Unassembled WGS sequence"/>
</dbReference>
<feature type="transmembrane region" description="Helical" evidence="1">
    <location>
        <begin position="131"/>
        <end position="152"/>
    </location>
</feature>
<evidence type="ECO:0000313" key="3">
    <source>
        <dbReference type="Proteomes" id="UP001484535"/>
    </source>
</evidence>
<keyword evidence="1" id="KW-1133">Transmembrane helix</keyword>
<evidence type="ECO:0000313" key="2">
    <source>
        <dbReference type="EMBL" id="MEN7536925.1"/>
    </source>
</evidence>
<gene>
    <name evidence="2" type="ORF">ABDJ38_07045</name>
</gene>
<feature type="transmembrane region" description="Helical" evidence="1">
    <location>
        <begin position="164"/>
        <end position="181"/>
    </location>
</feature>
<protein>
    <submittedName>
        <fullName evidence="2">Uncharacterized protein</fullName>
    </submittedName>
</protein>